<evidence type="ECO:0000259" key="9">
    <source>
        <dbReference type="Pfam" id="PF18052"/>
    </source>
</evidence>
<dbReference type="EMBL" id="KD122270">
    <property type="protein sequence ID" value="EMS59336.1"/>
    <property type="molecule type" value="Genomic_DNA"/>
</dbReference>
<dbReference type="InterPro" id="IPR044974">
    <property type="entry name" value="Disease_R_plants"/>
</dbReference>
<dbReference type="Gene3D" id="1.20.5.4130">
    <property type="match status" value="1"/>
</dbReference>
<dbReference type="SUPFAM" id="SSF52540">
    <property type="entry name" value="P-loop containing nucleoside triphosphate hydrolases"/>
    <property type="match status" value="1"/>
</dbReference>
<dbReference type="InterPro" id="IPR058922">
    <property type="entry name" value="WHD_DRP"/>
</dbReference>
<keyword evidence="5" id="KW-0611">Plant defense</keyword>
<evidence type="ECO:0000256" key="6">
    <source>
        <dbReference type="ARBA" id="ARBA00023054"/>
    </source>
</evidence>
<protein>
    <submittedName>
        <fullName evidence="12">Disease resistance protein RPM1</fullName>
    </submittedName>
</protein>
<evidence type="ECO:0000256" key="7">
    <source>
        <dbReference type="SAM" id="MobiDB-lite"/>
    </source>
</evidence>
<feature type="compositionally biased region" description="Basic and acidic residues" evidence="7">
    <location>
        <begin position="1331"/>
        <end position="1348"/>
    </location>
</feature>
<dbReference type="Pfam" id="PF23598">
    <property type="entry name" value="LRR_14"/>
    <property type="match status" value="1"/>
</dbReference>
<feature type="domain" description="Disease resistance R13L4/SHOC-2-like LRR" evidence="11">
    <location>
        <begin position="615"/>
        <end position="963"/>
    </location>
</feature>
<dbReference type="Gene3D" id="1.10.10.10">
    <property type="entry name" value="Winged helix-like DNA-binding domain superfamily/Winged helix DNA-binding domain"/>
    <property type="match status" value="1"/>
</dbReference>
<feature type="domain" description="Disease resistance N-terminal" evidence="9">
    <location>
        <begin position="12"/>
        <end position="88"/>
    </location>
</feature>
<dbReference type="PANTHER" id="PTHR23155:SF947">
    <property type="entry name" value="DISEASE RESISTANCE PROTEIN RPP13"/>
    <property type="match status" value="1"/>
</dbReference>
<gene>
    <name evidence="12" type="ORF">TRIUR3_26454</name>
</gene>
<dbReference type="PANTHER" id="PTHR23155">
    <property type="entry name" value="DISEASE RESISTANCE PROTEIN RP"/>
    <property type="match status" value="1"/>
</dbReference>
<dbReference type="InterPro" id="IPR027417">
    <property type="entry name" value="P-loop_NTPase"/>
</dbReference>
<feature type="domain" description="NB-ARC" evidence="8">
    <location>
        <begin position="190"/>
        <end position="380"/>
    </location>
</feature>
<reference evidence="12" key="1">
    <citation type="journal article" date="2013" name="Nature">
        <title>Draft genome of the wheat A-genome progenitor Triticum urartu.</title>
        <authorList>
            <person name="Ling H.Q."/>
            <person name="Zhao S."/>
            <person name="Liu D."/>
            <person name="Wang J."/>
            <person name="Sun H."/>
            <person name="Zhang C."/>
            <person name="Fan H."/>
            <person name="Li D."/>
            <person name="Dong L."/>
            <person name="Tao Y."/>
            <person name="Gao C."/>
            <person name="Wu H."/>
            <person name="Li Y."/>
            <person name="Cui Y."/>
            <person name="Guo X."/>
            <person name="Zheng S."/>
            <person name="Wang B."/>
            <person name="Yu K."/>
            <person name="Liang Q."/>
            <person name="Yang W."/>
            <person name="Lou X."/>
            <person name="Chen J."/>
            <person name="Feng M."/>
            <person name="Jian J."/>
            <person name="Zhang X."/>
            <person name="Luo G."/>
            <person name="Jiang Y."/>
            <person name="Liu J."/>
            <person name="Wang Z."/>
            <person name="Sha Y."/>
            <person name="Zhang B."/>
            <person name="Wu H."/>
            <person name="Tang D."/>
            <person name="Shen Q."/>
            <person name="Xue P."/>
            <person name="Zou S."/>
            <person name="Wang X."/>
            <person name="Liu X."/>
            <person name="Wang F."/>
            <person name="Yang Y."/>
            <person name="An X."/>
            <person name="Dong Z."/>
            <person name="Zhang K."/>
            <person name="Zhang X."/>
            <person name="Luo M.C."/>
            <person name="Dvorak J."/>
            <person name="Tong Y."/>
            <person name="Wang J."/>
            <person name="Yang H."/>
            <person name="Li Z."/>
            <person name="Wang D."/>
            <person name="Zhang A."/>
            <person name="Wang J."/>
        </authorList>
    </citation>
    <scope>NUCLEOTIDE SEQUENCE</scope>
</reference>
<dbReference type="GO" id="GO:0098542">
    <property type="term" value="P:defense response to other organism"/>
    <property type="evidence" value="ECO:0007669"/>
    <property type="project" value="TreeGrafter"/>
</dbReference>
<organism evidence="12">
    <name type="scientific">Triticum urartu</name>
    <name type="common">Red wild einkorn</name>
    <name type="synonym">Crithodium urartu</name>
    <dbReference type="NCBI Taxonomy" id="4572"/>
    <lineage>
        <taxon>Eukaryota</taxon>
        <taxon>Viridiplantae</taxon>
        <taxon>Streptophyta</taxon>
        <taxon>Embryophyta</taxon>
        <taxon>Tracheophyta</taxon>
        <taxon>Spermatophyta</taxon>
        <taxon>Magnoliopsida</taxon>
        <taxon>Liliopsida</taxon>
        <taxon>Poales</taxon>
        <taxon>Poaceae</taxon>
        <taxon>BOP clade</taxon>
        <taxon>Pooideae</taxon>
        <taxon>Triticodae</taxon>
        <taxon>Triticeae</taxon>
        <taxon>Triticinae</taxon>
        <taxon>Triticum</taxon>
    </lineage>
</organism>
<keyword evidence="3" id="KW-0677">Repeat</keyword>
<dbReference type="CDD" id="cd14798">
    <property type="entry name" value="RX-CC_like"/>
    <property type="match status" value="1"/>
</dbReference>
<proteinExistence type="inferred from homology"/>
<sequence length="1355" mass="150498">MELVVGASEATMKSLLGKLGGLLSQEYTLIRGVNGDLQYINDELRTMPSFLRAVGKGHGHGHDDLMDDWMKQIRDITYDIEDCIDDSADRLHGLRSDVCCYFLVNSMYEVLTWWPRRDVASRISVLKMRAQQIGERRNRYGVNNPETGAGGAPTGTRGTAVGFDAADNQEESLQLVALKGPVGVEEHMRELEKPVTCIVGFGGVGKTAIATALYRRFGDKFHHRAMVTVSQISDLGGILRSIDDQVRPQASNEKQQSSSAESGVTAAIKGVRGHISRGTSAVMAKCCGGAGILEEDRAKLDLLKKDLKEHFKENSYLILIDDVWSATTLDNIINALPENKDSRIIVTTRFHAVATTRRGEGDIRRVKGLGDEQSEKLFWQAFLESKGSEDAIRHDPLDGDKPAELPNQAVSEPDGSKDVIPDKVWKMCGGLPLAIVIMAGYVACNSRKSEKEWLDLCSSIFPESGKDRSKAGGKELTQEEVGKIISHCYNDMPAEIKTCSLYLSIFPKGHRISRGFVCEKQGLSVEDVAETYFNHLIRRKIIRAAEHSSNGKVKKCVVHDMVLEHIVAKASEENFITVVGGSWVMQPPTSKVRRLSLQGSDSKRSKDTEKMNLSHVRSVTMFGSLNNQLPSRSFKFGIVQVLDLEGCTGFKHHHTEEICKMLHVKYLSLRKTDIKKLPERIRKLKNLETLDIRGTNVVELPNTICQLERLVNILGGDKTTRVALKLPEELKKKKMKALRILSGIEIAGGSADFHHLTELRKLAIYKLKATKNDPSFKELSSSIEYLGGYSLQTLVIDDESSEFIKSLDDLSSPPKFLVALELSGKIVKLPCWIKQLSSLKKLTLSITAPRTDNLKQLSDLEALFSLTFSFSFRAEKQDPETLTILAKNKLLPCCGGEITVPDGGFKSLKLLCFSAPLLPSLIFSGQAMPELERLELRFNILEGLFGAENLAKLKEVHLTLDDKAGEGITTEIGLVYKKRLKQSLMRHELAVDPCCTFSPVWGGGAAPAAAAISITGVGKGEPRDAGAIVVRADAALAGAIQGSLLPNSSVGSPRHPPPGACNCVVVNAVPLLFSESASPQLVRSRTLDVEQLGARTLFVHMPQAGELVCDDVGRKMFDMIHDEVGDACCYEDGQVEMTWNPHSQAHTPSMARKWTRNQIGLPGRSKRRPTTLTLIRMEICCWSKKEGRGESFNMREDELLCDAWLITSIDTIHGTEQKSSTFWANIHTWFHEHERFEPYADELIRNHLMKSLNHRWNIVQELASKYCGHLKQLIGWWSSGAQISEQLEKKNFILMHCGLKLNGQPKWNVFIANSAKTAGMSIEEETGDPIDQTKEPPKKVRRGSGERIWRRRRRS</sequence>
<evidence type="ECO:0000259" key="8">
    <source>
        <dbReference type="Pfam" id="PF00931"/>
    </source>
</evidence>
<keyword evidence="2" id="KW-0433">Leucine-rich repeat</keyword>
<dbReference type="InterPro" id="IPR036388">
    <property type="entry name" value="WH-like_DNA-bd_sf"/>
</dbReference>
<evidence type="ECO:0000256" key="1">
    <source>
        <dbReference type="ARBA" id="ARBA00008894"/>
    </source>
</evidence>
<keyword evidence="4" id="KW-0547">Nucleotide-binding</keyword>
<feature type="region of interest" description="Disordered" evidence="7">
    <location>
        <begin position="1321"/>
        <end position="1355"/>
    </location>
</feature>
<dbReference type="PRINTS" id="PR00364">
    <property type="entry name" value="DISEASERSIST"/>
</dbReference>
<dbReference type="Pfam" id="PF00931">
    <property type="entry name" value="NB-ARC"/>
    <property type="match status" value="1"/>
</dbReference>
<evidence type="ECO:0000256" key="3">
    <source>
        <dbReference type="ARBA" id="ARBA00022737"/>
    </source>
</evidence>
<dbReference type="Gene3D" id="3.80.10.10">
    <property type="entry name" value="Ribonuclease Inhibitor"/>
    <property type="match status" value="1"/>
</dbReference>
<dbReference type="InterPro" id="IPR002182">
    <property type="entry name" value="NB-ARC"/>
</dbReference>
<feature type="domain" description="Disease resistance protein winged helix" evidence="10">
    <location>
        <begin position="512"/>
        <end position="563"/>
    </location>
</feature>
<dbReference type="OMA" id="HEHERFE"/>
<feature type="compositionally biased region" description="Basic and acidic residues" evidence="7">
    <location>
        <begin position="391"/>
        <end position="403"/>
    </location>
</feature>
<evidence type="ECO:0000256" key="4">
    <source>
        <dbReference type="ARBA" id="ARBA00022741"/>
    </source>
</evidence>
<dbReference type="InterPro" id="IPR038005">
    <property type="entry name" value="RX-like_CC"/>
</dbReference>
<dbReference type="Gene3D" id="3.40.50.300">
    <property type="entry name" value="P-loop containing nucleotide triphosphate hydrolases"/>
    <property type="match status" value="1"/>
</dbReference>
<evidence type="ECO:0000259" key="11">
    <source>
        <dbReference type="Pfam" id="PF23598"/>
    </source>
</evidence>
<keyword evidence="6" id="KW-0175">Coiled coil</keyword>
<dbReference type="STRING" id="4572.M7ZI65"/>
<dbReference type="SUPFAM" id="SSF52058">
    <property type="entry name" value="L domain-like"/>
    <property type="match status" value="1"/>
</dbReference>
<evidence type="ECO:0000259" key="10">
    <source>
        <dbReference type="Pfam" id="PF23559"/>
    </source>
</evidence>
<accession>M7ZI65</accession>
<feature type="region of interest" description="Disordered" evidence="7">
    <location>
        <begin position="391"/>
        <end position="416"/>
    </location>
</feature>
<comment type="similarity">
    <text evidence="1">Belongs to the disease resistance NB-LRR family.</text>
</comment>
<evidence type="ECO:0000313" key="12">
    <source>
        <dbReference type="EMBL" id="EMS59336.1"/>
    </source>
</evidence>
<dbReference type="GO" id="GO:0043531">
    <property type="term" value="F:ADP binding"/>
    <property type="evidence" value="ECO:0007669"/>
    <property type="project" value="InterPro"/>
</dbReference>
<dbReference type="InterPro" id="IPR055414">
    <property type="entry name" value="LRR_R13L4/SHOC2-like"/>
</dbReference>
<evidence type="ECO:0000256" key="2">
    <source>
        <dbReference type="ARBA" id="ARBA00022614"/>
    </source>
</evidence>
<dbReference type="eggNOG" id="KOG4658">
    <property type="taxonomic scope" value="Eukaryota"/>
</dbReference>
<dbReference type="InterPro" id="IPR041118">
    <property type="entry name" value="Rx_N"/>
</dbReference>
<dbReference type="Pfam" id="PF18052">
    <property type="entry name" value="Rx_N"/>
    <property type="match status" value="1"/>
</dbReference>
<dbReference type="Pfam" id="PF23559">
    <property type="entry name" value="WHD_DRP"/>
    <property type="match status" value="1"/>
</dbReference>
<dbReference type="InterPro" id="IPR032675">
    <property type="entry name" value="LRR_dom_sf"/>
</dbReference>
<evidence type="ECO:0000256" key="5">
    <source>
        <dbReference type="ARBA" id="ARBA00022821"/>
    </source>
</evidence>
<name>M7ZI65_TRIUA</name>